<evidence type="ECO:0000313" key="6">
    <source>
        <dbReference type="EMBL" id="TYB42264.1"/>
    </source>
</evidence>
<dbReference type="PANTHER" id="PTHR30136">
    <property type="entry name" value="HELIX-TURN-HELIX TRANSCRIPTIONAL REGULATOR, ICLR FAMILY"/>
    <property type="match status" value="1"/>
</dbReference>
<dbReference type="SMART" id="SM00346">
    <property type="entry name" value="HTH_ICLR"/>
    <property type="match status" value="1"/>
</dbReference>
<dbReference type="Proteomes" id="UP000323380">
    <property type="component" value="Unassembled WGS sequence"/>
</dbReference>
<dbReference type="EMBL" id="VSFG01000008">
    <property type="protein sequence ID" value="TYB42264.1"/>
    <property type="molecule type" value="Genomic_DNA"/>
</dbReference>
<evidence type="ECO:0000256" key="1">
    <source>
        <dbReference type="ARBA" id="ARBA00023015"/>
    </source>
</evidence>
<dbReference type="PROSITE" id="PS51078">
    <property type="entry name" value="ICLR_ED"/>
    <property type="match status" value="1"/>
</dbReference>
<dbReference type="InterPro" id="IPR014757">
    <property type="entry name" value="Tscrpt_reg_IclR_C"/>
</dbReference>
<proteinExistence type="predicted"/>
<protein>
    <submittedName>
        <fullName evidence="6">IclR family transcriptional regulator</fullName>
    </submittedName>
</protein>
<dbReference type="SUPFAM" id="SSF46785">
    <property type="entry name" value="Winged helix' DNA-binding domain"/>
    <property type="match status" value="1"/>
</dbReference>
<feature type="domain" description="IclR-ED" evidence="5">
    <location>
        <begin position="84"/>
        <end position="263"/>
    </location>
</feature>
<dbReference type="Gene3D" id="3.30.450.40">
    <property type="match status" value="1"/>
</dbReference>
<sequence length="268" mass="28277">MLWQPNVAAGPRSRHSLEASVVQVVDRVGALLAAFSQEEPVLGLAECAERAGLSKSSAHRLLSGLAEIGLVERDPAGNWQIGELPLRLAAIRLSHRNMRREAVAALVELGRRFDAATAFSVPNGDEMVYVERTDSSIPFAPSARLGGTAPIWEGAAGRAVLARLDADRRRDLCAGPGWSALPADVRAQITEDVEQSITRGYSVDRGQFFDGIAGVASALGPPGQPAAALSLIVSVERMSPDLEREMGRAVSELAKEITGKAVLPGAGS</sequence>
<dbReference type="GO" id="GO:0003700">
    <property type="term" value="F:DNA-binding transcription factor activity"/>
    <property type="evidence" value="ECO:0007669"/>
    <property type="project" value="TreeGrafter"/>
</dbReference>
<dbReference type="InterPro" id="IPR036390">
    <property type="entry name" value="WH_DNA-bd_sf"/>
</dbReference>
<dbReference type="AlphaFoldDB" id="A0A5D0NCM1"/>
<dbReference type="InterPro" id="IPR036388">
    <property type="entry name" value="WH-like_DNA-bd_sf"/>
</dbReference>
<organism evidence="6 7">
    <name type="scientific">Actinomadura chibensis</name>
    <dbReference type="NCBI Taxonomy" id="392828"/>
    <lineage>
        <taxon>Bacteria</taxon>
        <taxon>Bacillati</taxon>
        <taxon>Actinomycetota</taxon>
        <taxon>Actinomycetes</taxon>
        <taxon>Streptosporangiales</taxon>
        <taxon>Thermomonosporaceae</taxon>
        <taxon>Actinomadura</taxon>
    </lineage>
</organism>
<evidence type="ECO:0000313" key="7">
    <source>
        <dbReference type="Proteomes" id="UP000323380"/>
    </source>
</evidence>
<dbReference type="SUPFAM" id="SSF55781">
    <property type="entry name" value="GAF domain-like"/>
    <property type="match status" value="1"/>
</dbReference>
<dbReference type="Pfam" id="PF01614">
    <property type="entry name" value="IclR_C"/>
    <property type="match status" value="1"/>
</dbReference>
<dbReference type="InterPro" id="IPR029016">
    <property type="entry name" value="GAF-like_dom_sf"/>
</dbReference>
<evidence type="ECO:0000259" key="5">
    <source>
        <dbReference type="PROSITE" id="PS51078"/>
    </source>
</evidence>
<dbReference type="PANTHER" id="PTHR30136:SF24">
    <property type="entry name" value="HTH-TYPE TRANSCRIPTIONAL REPRESSOR ALLR"/>
    <property type="match status" value="1"/>
</dbReference>
<dbReference type="STRING" id="1220554.GCA_001552135_01980"/>
<keyword evidence="3" id="KW-0804">Transcription</keyword>
<dbReference type="PROSITE" id="PS51077">
    <property type="entry name" value="HTH_ICLR"/>
    <property type="match status" value="1"/>
</dbReference>
<dbReference type="GO" id="GO:0045892">
    <property type="term" value="P:negative regulation of DNA-templated transcription"/>
    <property type="evidence" value="ECO:0007669"/>
    <property type="project" value="TreeGrafter"/>
</dbReference>
<dbReference type="InterPro" id="IPR005471">
    <property type="entry name" value="Tscrpt_reg_IclR_N"/>
</dbReference>
<dbReference type="Pfam" id="PF09339">
    <property type="entry name" value="HTH_IclR"/>
    <property type="match status" value="1"/>
</dbReference>
<keyword evidence="1" id="KW-0805">Transcription regulation</keyword>
<reference evidence="6 7" key="1">
    <citation type="submission" date="2019-08" db="EMBL/GenBank/DDBJ databases">
        <title>Actinomadura sp. nov. CYP1-5 isolated from mountain soil.</title>
        <authorList>
            <person name="Songsumanus A."/>
            <person name="Kuncharoen N."/>
            <person name="Kudo T."/>
            <person name="Yuki M."/>
            <person name="Igarashi Y."/>
            <person name="Tanasupawat S."/>
        </authorList>
    </citation>
    <scope>NUCLEOTIDE SEQUENCE [LARGE SCALE GENOMIC DNA]</scope>
    <source>
        <strain evidence="6 7">JCM 14158</strain>
    </source>
</reference>
<name>A0A5D0NCM1_9ACTN</name>
<evidence type="ECO:0000259" key="4">
    <source>
        <dbReference type="PROSITE" id="PS51077"/>
    </source>
</evidence>
<keyword evidence="2" id="KW-0238">DNA-binding</keyword>
<dbReference type="InterPro" id="IPR050707">
    <property type="entry name" value="HTH_MetabolicPath_Reg"/>
</dbReference>
<gene>
    <name evidence="6" type="ORF">FXF69_31055</name>
</gene>
<keyword evidence="7" id="KW-1185">Reference proteome</keyword>
<evidence type="ECO:0000256" key="2">
    <source>
        <dbReference type="ARBA" id="ARBA00023125"/>
    </source>
</evidence>
<comment type="caution">
    <text evidence="6">The sequence shown here is derived from an EMBL/GenBank/DDBJ whole genome shotgun (WGS) entry which is preliminary data.</text>
</comment>
<dbReference type="GO" id="GO:0003677">
    <property type="term" value="F:DNA binding"/>
    <property type="evidence" value="ECO:0007669"/>
    <property type="project" value="UniProtKB-KW"/>
</dbReference>
<dbReference type="Gene3D" id="1.10.10.10">
    <property type="entry name" value="Winged helix-like DNA-binding domain superfamily/Winged helix DNA-binding domain"/>
    <property type="match status" value="1"/>
</dbReference>
<feature type="domain" description="HTH iclR-type" evidence="4">
    <location>
        <begin position="22"/>
        <end position="83"/>
    </location>
</feature>
<accession>A0A5D0NCM1</accession>
<evidence type="ECO:0000256" key="3">
    <source>
        <dbReference type="ARBA" id="ARBA00023163"/>
    </source>
</evidence>